<dbReference type="OrthoDB" id="7553511at2759"/>
<dbReference type="AlphaFoldDB" id="E2AK92"/>
<dbReference type="GO" id="GO:0003676">
    <property type="term" value="F:nucleic acid binding"/>
    <property type="evidence" value="ECO:0007669"/>
    <property type="project" value="InterPro"/>
</dbReference>
<dbReference type="PANTHER" id="PTHR47326">
    <property type="entry name" value="TRANSPOSABLE ELEMENT TC3 TRANSPOSASE-LIKE PROTEIN"/>
    <property type="match status" value="1"/>
</dbReference>
<evidence type="ECO:0000313" key="2">
    <source>
        <dbReference type="Proteomes" id="UP000000311"/>
    </source>
</evidence>
<gene>
    <name evidence="1" type="ORF">EAG_15497</name>
</gene>
<name>E2AK92_CAMFO</name>
<feature type="non-terminal residue" evidence="1">
    <location>
        <position position="61"/>
    </location>
</feature>
<dbReference type="InParanoid" id="E2AK92"/>
<dbReference type="Proteomes" id="UP000000311">
    <property type="component" value="Unassembled WGS sequence"/>
</dbReference>
<proteinExistence type="predicted"/>
<feature type="non-terminal residue" evidence="1">
    <location>
        <position position="1"/>
    </location>
</feature>
<dbReference type="InterPro" id="IPR036397">
    <property type="entry name" value="RNaseH_sf"/>
</dbReference>
<organism evidence="2">
    <name type="scientific">Camponotus floridanus</name>
    <name type="common">Florida carpenter ant</name>
    <dbReference type="NCBI Taxonomy" id="104421"/>
    <lineage>
        <taxon>Eukaryota</taxon>
        <taxon>Metazoa</taxon>
        <taxon>Ecdysozoa</taxon>
        <taxon>Arthropoda</taxon>
        <taxon>Hexapoda</taxon>
        <taxon>Insecta</taxon>
        <taxon>Pterygota</taxon>
        <taxon>Neoptera</taxon>
        <taxon>Endopterygota</taxon>
        <taxon>Hymenoptera</taxon>
        <taxon>Apocrita</taxon>
        <taxon>Aculeata</taxon>
        <taxon>Formicoidea</taxon>
        <taxon>Formicidae</taxon>
        <taxon>Formicinae</taxon>
        <taxon>Camponotus</taxon>
    </lineage>
</organism>
<dbReference type="PANTHER" id="PTHR47326:SF1">
    <property type="entry name" value="HTH PSQ-TYPE DOMAIN-CONTAINING PROTEIN"/>
    <property type="match status" value="1"/>
</dbReference>
<accession>E2AK92</accession>
<dbReference type="Gene3D" id="3.30.420.10">
    <property type="entry name" value="Ribonuclease H-like superfamily/Ribonuclease H"/>
    <property type="match status" value="1"/>
</dbReference>
<evidence type="ECO:0000313" key="1">
    <source>
        <dbReference type="EMBL" id="EFN66149.1"/>
    </source>
</evidence>
<sequence>WGFLKDRIYSKRPTNEQELQTAIKNEIKTIDSEMFGRVFTAFQRRLEFCLNSNGSHIEHII</sequence>
<dbReference type="EMBL" id="GL440207">
    <property type="protein sequence ID" value="EFN66149.1"/>
    <property type="molecule type" value="Genomic_DNA"/>
</dbReference>
<keyword evidence="2" id="KW-1185">Reference proteome</keyword>
<protein>
    <submittedName>
        <fullName evidence="1">Uncharacterized protein</fullName>
    </submittedName>
</protein>
<reference evidence="1 2" key="1">
    <citation type="journal article" date="2010" name="Science">
        <title>Genomic comparison of the ants Camponotus floridanus and Harpegnathos saltator.</title>
        <authorList>
            <person name="Bonasio R."/>
            <person name="Zhang G."/>
            <person name="Ye C."/>
            <person name="Mutti N.S."/>
            <person name="Fang X."/>
            <person name="Qin N."/>
            <person name="Donahue G."/>
            <person name="Yang P."/>
            <person name="Li Q."/>
            <person name="Li C."/>
            <person name="Zhang P."/>
            <person name="Huang Z."/>
            <person name="Berger S.L."/>
            <person name="Reinberg D."/>
            <person name="Wang J."/>
            <person name="Liebig J."/>
        </authorList>
    </citation>
    <scope>NUCLEOTIDE SEQUENCE [LARGE SCALE GENOMIC DNA]</scope>
    <source>
        <strain evidence="2">C129</strain>
    </source>
</reference>